<dbReference type="Proteomes" id="UP000621516">
    <property type="component" value="Unassembled WGS sequence"/>
</dbReference>
<name>A0A8J6PXD0_9FLAO</name>
<proteinExistence type="predicted"/>
<evidence type="ECO:0000313" key="1">
    <source>
        <dbReference type="EMBL" id="MBD0824452.1"/>
    </source>
</evidence>
<keyword evidence="2" id="KW-1185">Reference proteome</keyword>
<protein>
    <submittedName>
        <fullName evidence="1">Uncharacterized protein</fullName>
    </submittedName>
</protein>
<reference evidence="1 2" key="1">
    <citation type="journal article" date="2018" name="J. Microbiol.">
        <title>Aestuariibaculum marinum sp. nov., a marine bacterium isolated from seawater in South Korea.</title>
        <authorList>
            <person name="Choi J."/>
            <person name="Lee D."/>
            <person name="Jang J.H."/>
            <person name="Cha S."/>
            <person name="Seo T."/>
        </authorList>
    </citation>
    <scope>NUCLEOTIDE SEQUENCE [LARGE SCALE GENOMIC DNA]</scope>
    <source>
        <strain evidence="1 2">IP7</strain>
    </source>
</reference>
<evidence type="ECO:0000313" key="2">
    <source>
        <dbReference type="Proteomes" id="UP000621516"/>
    </source>
</evidence>
<organism evidence="1 2">
    <name type="scientific">Aestuariibaculum marinum</name>
    <dbReference type="NCBI Taxonomy" id="2683592"/>
    <lineage>
        <taxon>Bacteria</taxon>
        <taxon>Pseudomonadati</taxon>
        <taxon>Bacteroidota</taxon>
        <taxon>Flavobacteriia</taxon>
        <taxon>Flavobacteriales</taxon>
        <taxon>Flavobacteriaceae</taxon>
    </lineage>
</organism>
<comment type="caution">
    <text evidence="1">The sequence shown here is derived from an EMBL/GenBank/DDBJ whole genome shotgun (WGS) entry which is preliminary data.</text>
</comment>
<dbReference type="EMBL" id="JACVXD010000005">
    <property type="protein sequence ID" value="MBD0824452.1"/>
    <property type="molecule type" value="Genomic_DNA"/>
</dbReference>
<sequence length="178" mass="21002">MTQYGEHPDYGNILNYLSSKDFYYDDELPIPSFKSISLATGINDYQVKKRINQLYEDVFDFYAKPFIEFRDTEYYIYASDDKKSAQIKVKGLGTIPKIGEDVTFDLFEGRIGASSFYVKDVWHTYEQGKHIIFIILNSGRYSLFWHFRKGEAEAKRELSFNDLINMDDYELKRKLGLR</sequence>
<dbReference type="RefSeq" id="WP_188223751.1">
    <property type="nucleotide sequence ID" value="NZ_JACVXD010000005.1"/>
</dbReference>
<gene>
    <name evidence="1" type="ORF">ICJ85_10535</name>
</gene>
<dbReference type="AlphaFoldDB" id="A0A8J6PXD0"/>
<accession>A0A8J6PXD0</accession>